<dbReference type="Gene3D" id="3.30.710.10">
    <property type="entry name" value="Potassium Channel Kv1.1, Chain A"/>
    <property type="match status" value="1"/>
</dbReference>
<evidence type="ECO:0000256" key="3">
    <source>
        <dbReference type="ARBA" id="ARBA00022782"/>
    </source>
</evidence>
<dbReference type="PANTHER" id="PTHR23110:SF111">
    <property type="entry name" value="LONGITUDINALS LACKING PROTEIN, ISOFORMS F_I_K_T"/>
    <property type="match status" value="1"/>
</dbReference>
<dbReference type="GO" id="GO:0008270">
    <property type="term" value="F:zinc ion binding"/>
    <property type="evidence" value="ECO:0007669"/>
    <property type="project" value="UniProtKB-KW"/>
</dbReference>
<comment type="subcellular location">
    <subcellularLocation>
        <location evidence="1">Nucleus</location>
    </subcellularLocation>
</comment>
<feature type="compositionally biased region" description="Polar residues" evidence="10">
    <location>
        <begin position="159"/>
        <end position="176"/>
    </location>
</feature>
<dbReference type="InterPro" id="IPR036236">
    <property type="entry name" value="Znf_C2H2_sf"/>
</dbReference>
<dbReference type="GO" id="GO:0007526">
    <property type="term" value="P:larval somatic muscle development"/>
    <property type="evidence" value="ECO:0007669"/>
    <property type="project" value="UniProtKB-ARBA"/>
</dbReference>
<dbReference type="GO" id="GO:0045467">
    <property type="term" value="P:R7 cell development"/>
    <property type="evidence" value="ECO:0007669"/>
    <property type="project" value="UniProtKB-ARBA"/>
</dbReference>
<dbReference type="SMART" id="SM00355">
    <property type="entry name" value="ZnF_C2H2"/>
    <property type="match status" value="2"/>
</dbReference>
<keyword evidence="5" id="KW-0805">Transcription regulation</keyword>
<keyword evidence="9" id="KW-0863">Zinc-finger</keyword>
<dbReference type="FunFam" id="3.30.710.10:FF:000091">
    <property type="entry name" value="Lola, isoform F"/>
    <property type="match status" value="1"/>
</dbReference>
<protein>
    <recommendedName>
        <fullName evidence="15">Longitudinals lacking protein</fullName>
    </recommendedName>
</protein>
<evidence type="ECO:0000256" key="1">
    <source>
        <dbReference type="ARBA" id="ARBA00004123"/>
    </source>
</evidence>
<keyword evidence="9" id="KW-0479">Metal-binding</keyword>
<proteinExistence type="predicted"/>
<comment type="function">
    <text evidence="8">Putative transcription factor required for axon growth and guidance in the central and peripheral nervous systems. Repels CNS axons away from the midline by promoting the expression of the midline repellent sli and its receptor robo.</text>
</comment>
<evidence type="ECO:0000259" key="11">
    <source>
        <dbReference type="PROSITE" id="PS50097"/>
    </source>
</evidence>
<accession>A0A8I6RZE9</accession>
<dbReference type="GO" id="GO:0007464">
    <property type="term" value="P:R3/R4 cell fate commitment"/>
    <property type="evidence" value="ECO:0007669"/>
    <property type="project" value="UniProtKB-ARBA"/>
</dbReference>
<reference evidence="13" key="1">
    <citation type="submission" date="2022-01" db="UniProtKB">
        <authorList>
            <consortium name="EnsemblMetazoa"/>
        </authorList>
    </citation>
    <scope>IDENTIFICATION</scope>
</reference>
<evidence type="ECO:0000256" key="6">
    <source>
        <dbReference type="ARBA" id="ARBA00023163"/>
    </source>
</evidence>
<name>A0A8I6RZE9_CIMLE</name>
<dbReference type="InterPro" id="IPR051095">
    <property type="entry name" value="Dros_DevTransReg"/>
</dbReference>
<keyword evidence="7" id="KW-0539">Nucleus</keyword>
<dbReference type="GO" id="GO:0035167">
    <property type="term" value="P:larval lymph gland hemopoiesis"/>
    <property type="evidence" value="ECO:0007669"/>
    <property type="project" value="UniProtKB-ARBA"/>
</dbReference>
<dbReference type="Proteomes" id="UP000494040">
    <property type="component" value="Unassembled WGS sequence"/>
</dbReference>
<feature type="region of interest" description="Disordered" evidence="10">
    <location>
        <begin position="154"/>
        <end position="200"/>
    </location>
</feature>
<evidence type="ECO:0000256" key="8">
    <source>
        <dbReference type="ARBA" id="ARBA00037382"/>
    </source>
</evidence>
<dbReference type="Gene3D" id="3.30.160.60">
    <property type="entry name" value="Classic Zinc Finger"/>
    <property type="match status" value="1"/>
</dbReference>
<evidence type="ECO:0000256" key="2">
    <source>
        <dbReference type="ARBA" id="ARBA00022473"/>
    </source>
</evidence>
<sequence length="416" mass="46481">MAGNQQFCLRWNNHQSTLISVFDNLLESGTLVDCTLAAEGQYLKAHKVVLSACSPFFEGLFSQHYEKHPIIILKDVTFGELKAMLDYMYRGEVNISQEQLGAFLKAAESLQIKGLTDSSGNGDLYRKSEPRKVIMPPVSKSPCFPQGLIVEPRPGSAKLITNNNNVDSPPFQQRLDSSPKRRKRRLSEENDDGEVPLAPATIIPPICTVKEETHPISKPASQPLDSYNIKVEAKLDSKTENMTNNDDSGDDGGGYPEEEEEEEMDLSKPGTSHAVNNHPPGGWNASGDNSEDPYPPGGPSDQGMKYLNPLPLASWDLWASMQPAFLKSALNTSGGYTGGDGVECTKCGRHYKLKSSLRNHQKWECGKEPQFQCPYCNYRAKQKMHVARHIERMHREKLDLLEMNERTLKEEKEFVP</sequence>
<dbReference type="KEGG" id="clec:106667340"/>
<dbReference type="AlphaFoldDB" id="A0A8I6RZE9"/>
<dbReference type="Pfam" id="PF00096">
    <property type="entry name" value="zf-C2H2"/>
    <property type="match status" value="1"/>
</dbReference>
<dbReference type="CDD" id="cd18315">
    <property type="entry name" value="BTB_POZ_BAB-like"/>
    <property type="match status" value="1"/>
</dbReference>
<dbReference type="SUPFAM" id="SSF57667">
    <property type="entry name" value="beta-beta-alpha zinc fingers"/>
    <property type="match status" value="1"/>
</dbReference>
<dbReference type="InterPro" id="IPR011333">
    <property type="entry name" value="SKP1/BTB/POZ_sf"/>
</dbReference>
<keyword evidence="3" id="KW-0221">Differentiation</keyword>
<dbReference type="Pfam" id="PF00651">
    <property type="entry name" value="BTB"/>
    <property type="match status" value="1"/>
</dbReference>
<evidence type="ECO:0000256" key="9">
    <source>
        <dbReference type="PROSITE-ProRule" id="PRU00042"/>
    </source>
</evidence>
<dbReference type="PROSITE" id="PS50157">
    <property type="entry name" value="ZINC_FINGER_C2H2_2"/>
    <property type="match status" value="1"/>
</dbReference>
<organism evidence="13 14">
    <name type="scientific">Cimex lectularius</name>
    <name type="common">Bed bug</name>
    <name type="synonym">Acanthia lectularia</name>
    <dbReference type="NCBI Taxonomy" id="79782"/>
    <lineage>
        <taxon>Eukaryota</taxon>
        <taxon>Metazoa</taxon>
        <taxon>Ecdysozoa</taxon>
        <taxon>Arthropoda</taxon>
        <taxon>Hexapoda</taxon>
        <taxon>Insecta</taxon>
        <taxon>Pterygota</taxon>
        <taxon>Neoptera</taxon>
        <taxon>Paraneoptera</taxon>
        <taxon>Hemiptera</taxon>
        <taxon>Heteroptera</taxon>
        <taxon>Panheteroptera</taxon>
        <taxon>Cimicomorpha</taxon>
        <taxon>Cimicidae</taxon>
        <taxon>Cimex</taxon>
    </lineage>
</organism>
<dbReference type="GO" id="GO:0016199">
    <property type="term" value="P:axon midline choice point recognition"/>
    <property type="evidence" value="ECO:0007669"/>
    <property type="project" value="UniProtKB-ARBA"/>
</dbReference>
<evidence type="ECO:0000256" key="5">
    <source>
        <dbReference type="ARBA" id="ARBA00023015"/>
    </source>
</evidence>
<feature type="domain" description="BTB" evidence="11">
    <location>
        <begin position="32"/>
        <end position="97"/>
    </location>
</feature>
<keyword evidence="4" id="KW-0524">Neurogenesis</keyword>
<keyword evidence="6" id="KW-0804">Transcription</keyword>
<evidence type="ECO:0000313" key="14">
    <source>
        <dbReference type="Proteomes" id="UP000494040"/>
    </source>
</evidence>
<dbReference type="SMART" id="SM00225">
    <property type="entry name" value="BTB"/>
    <property type="match status" value="1"/>
</dbReference>
<keyword evidence="9" id="KW-0862">Zinc</keyword>
<dbReference type="OrthoDB" id="407106at2759"/>
<gene>
    <name evidence="13" type="primary">106667340</name>
</gene>
<dbReference type="EnsemblMetazoa" id="XM_014395229.2">
    <property type="protein sequence ID" value="XP_014250715.1"/>
    <property type="gene ID" value="LOC106667340"/>
</dbReference>
<dbReference type="InterPro" id="IPR000210">
    <property type="entry name" value="BTB/POZ_dom"/>
</dbReference>
<dbReference type="SUPFAM" id="SSF54695">
    <property type="entry name" value="POZ domain"/>
    <property type="match status" value="1"/>
</dbReference>
<keyword evidence="14" id="KW-1185">Reference proteome</keyword>
<dbReference type="GO" id="GO:0045476">
    <property type="term" value="P:nurse cell apoptotic process"/>
    <property type="evidence" value="ECO:0007669"/>
    <property type="project" value="UniProtKB-ARBA"/>
</dbReference>
<evidence type="ECO:0000259" key="12">
    <source>
        <dbReference type="PROSITE" id="PS50157"/>
    </source>
</evidence>
<dbReference type="InterPro" id="IPR013087">
    <property type="entry name" value="Znf_C2H2_type"/>
</dbReference>
<feature type="region of interest" description="Disordered" evidence="10">
    <location>
        <begin position="234"/>
        <end position="305"/>
    </location>
</feature>
<evidence type="ECO:0000256" key="4">
    <source>
        <dbReference type="ARBA" id="ARBA00022902"/>
    </source>
</evidence>
<dbReference type="GO" id="GO:0048813">
    <property type="term" value="P:dendrite morphogenesis"/>
    <property type="evidence" value="ECO:0007669"/>
    <property type="project" value="UniProtKB-ARBA"/>
</dbReference>
<dbReference type="GO" id="GO:0006357">
    <property type="term" value="P:regulation of transcription by RNA polymerase II"/>
    <property type="evidence" value="ECO:0007669"/>
    <property type="project" value="TreeGrafter"/>
</dbReference>
<dbReference type="PROSITE" id="PS50097">
    <property type="entry name" value="BTB"/>
    <property type="match status" value="1"/>
</dbReference>
<evidence type="ECO:0008006" key="15">
    <source>
        <dbReference type="Google" id="ProtNLM"/>
    </source>
</evidence>
<feature type="domain" description="C2H2-type" evidence="12">
    <location>
        <begin position="342"/>
        <end position="369"/>
    </location>
</feature>
<dbReference type="PANTHER" id="PTHR23110">
    <property type="entry name" value="BTB DOMAIN TRANSCRIPTION FACTOR"/>
    <property type="match status" value="1"/>
</dbReference>
<keyword evidence="2" id="KW-0217">Developmental protein</keyword>
<evidence type="ECO:0000256" key="7">
    <source>
        <dbReference type="ARBA" id="ARBA00023242"/>
    </source>
</evidence>
<dbReference type="Pfam" id="PF13909">
    <property type="entry name" value="zf-H2C2_5"/>
    <property type="match status" value="1"/>
</dbReference>
<dbReference type="GO" id="GO:0008406">
    <property type="term" value="P:gonad development"/>
    <property type="evidence" value="ECO:0007669"/>
    <property type="project" value="UniProtKB-ARBA"/>
</dbReference>
<dbReference type="GO" id="GO:0005634">
    <property type="term" value="C:nucleus"/>
    <property type="evidence" value="ECO:0007669"/>
    <property type="project" value="UniProtKB-SubCell"/>
</dbReference>
<evidence type="ECO:0000313" key="13">
    <source>
        <dbReference type="EnsemblMetazoa" id="XP_014250715.1"/>
    </source>
</evidence>
<evidence type="ECO:0000256" key="10">
    <source>
        <dbReference type="SAM" id="MobiDB-lite"/>
    </source>
</evidence>